<evidence type="ECO:0000256" key="2">
    <source>
        <dbReference type="SAM" id="Phobius"/>
    </source>
</evidence>
<evidence type="ECO:0000313" key="4">
    <source>
        <dbReference type="Proteomes" id="UP000749646"/>
    </source>
</evidence>
<keyword evidence="4" id="KW-1185">Reference proteome</keyword>
<keyword evidence="2" id="KW-0472">Membrane</keyword>
<dbReference type="PANTHER" id="PTHR36050">
    <property type="entry name" value="O-FUCOSYLTRANSFERASE 30"/>
    <property type="match status" value="1"/>
</dbReference>
<comment type="caution">
    <text evidence="3">The sequence shown here is derived from an EMBL/GenBank/DDBJ whole genome shotgun (WGS) entry which is preliminary data.</text>
</comment>
<sequence length="544" mass="63461">MNNKARFSLEIIKGMWDQDIHIAEVHNAVVYEVRDTKNWNNAFTILKDYLAPFADAVQRAAENPSHAPKKRISLWDARRRPLTMRPIEDDFRLMRWSIGSLVRYAPSISESRTVFMFFLKLNPPLRDDETINHCLASLIFRYNAERNTDIRRLGVDLVRIALERGMGTLEYDIATHNNRPRNGRETFLARVSHYVLRSKGFQISDDGLSLERHAFLFKGYRMTCIAFRRRFLILLVPVTNFIFLAFFIFSPSSLPRLLRTSSTVTKKVLETSFDHINFHRKKDTLPLHSHVVSNSDSDENGNEPSGPGQGPSLDTNNTGIYYLLKQRRLVEGIQLVMLPDRLITTYRPGYLDSFPDLIQAQQQQQQQPLNLEQAQDWNIDLDPSTKYLTFLPHSGFHNQRTELENALLLARLLNRTLIIPKVYLGPPMPWMTFRRLHERLLYQTKTGLEHCRAIIENQKEETITYEDKNEHQQDTSTMAPNVFRPSSPSAPPEPRADRALDDQEHEPILQQRSEQPWPQQGVPLLSQQQRRHRHRYQGKAWHKQ</sequence>
<feature type="compositionally biased region" description="Basic residues" evidence="1">
    <location>
        <begin position="529"/>
        <end position="544"/>
    </location>
</feature>
<keyword evidence="2" id="KW-0812">Transmembrane</keyword>
<dbReference type="Proteomes" id="UP000749646">
    <property type="component" value="Unassembled WGS sequence"/>
</dbReference>
<feature type="non-terminal residue" evidence="3">
    <location>
        <position position="1"/>
    </location>
</feature>
<feature type="transmembrane region" description="Helical" evidence="2">
    <location>
        <begin position="231"/>
        <end position="249"/>
    </location>
</feature>
<organism evidence="3 4">
    <name type="scientific">Modicella reniformis</name>
    <dbReference type="NCBI Taxonomy" id="1440133"/>
    <lineage>
        <taxon>Eukaryota</taxon>
        <taxon>Fungi</taxon>
        <taxon>Fungi incertae sedis</taxon>
        <taxon>Mucoromycota</taxon>
        <taxon>Mortierellomycotina</taxon>
        <taxon>Mortierellomycetes</taxon>
        <taxon>Mortierellales</taxon>
        <taxon>Mortierellaceae</taxon>
        <taxon>Modicella</taxon>
    </lineage>
</organism>
<dbReference type="PANTHER" id="PTHR36050:SF1">
    <property type="entry name" value="O-FUCOSYLTRANSFERASE 30"/>
    <property type="match status" value="1"/>
</dbReference>
<feature type="compositionally biased region" description="Basic and acidic residues" evidence="1">
    <location>
        <begin position="494"/>
        <end position="507"/>
    </location>
</feature>
<feature type="compositionally biased region" description="Basic and acidic residues" evidence="1">
    <location>
        <begin position="462"/>
        <end position="473"/>
    </location>
</feature>
<accession>A0A9P6JGD6</accession>
<feature type="region of interest" description="Disordered" evidence="1">
    <location>
        <begin position="290"/>
        <end position="314"/>
    </location>
</feature>
<dbReference type="EMBL" id="JAAAHW010004575">
    <property type="protein sequence ID" value="KAF9973165.1"/>
    <property type="molecule type" value="Genomic_DNA"/>
</dbReference>
<evidence type="ECO:0000256" key="1">
    <source>
        <dbReference type="SAM" id="MobiDB-lite"/>
    </source>
</evidence>
<proteinExistence type="predicted"/>
<reference evidence="3" key="1">
    <citation type="journal article" date="2020" name="Fungal Divers.">
        <title>Resolving the Mortierellaceae phylogeny through synthesis of multi-gene phylogenetics and phylogenomics.</title>
        <authorList>
            <person name="Vandepol N."/>
            <person name="Liber J."/>
            <person name="Desiro A."/>
            <person name="Na H."/>
            <person name="Kennedy M."/>
            <person name="Barry K."/>
            <person name="Grigoriev I.V."/>
            <person name="Miller A.N."/>
            <person name="O'Donnell K."/>
            <person name="Stajich J.E."/>
            <person name="Bonito G."/>
        </authorList>
    </citation>
    <scope>NUCLEOTIDE SEQUENCE</scope>
    <source>
        <strain evidence="3">MES-2147</strain>
    </source>
</reference>
<protein>
    <submittedName>
        <fullName evidence="3">Uncharacterized protein</fullName>
    </submittedName>
</protein>
<dbReference type="OrthoDB" id="2265579at2759"/>
<name>A0A9P6JGD6_9FUNG</name>
<evidence type="ECO:0000313" key="3">
    <source>
        <dbReference type="EMBL" id="KAF9973165.1"/>
    </source>
</evidence>
<keyword evidence="2" id="KW-1133">Transmembrane helix</keyword>
<dbReference type="AlphaFoldDB" id="A0A9P6JGD6"/>
<gene>
    <name evidence="3" type="ORF">BGZ65_009413</name>
</gene>
<feature type="region of interest" description="Disordered" evidence="1">
    <location>
        <begin position="462"/>
        <end position="544"/>
    </location>
</feature>